<protein>
    <recommendedName>
        <fullName evidence="2">HAT C-terminal dimerisation domain-containing protein</fullName>
    </recommendedName>
</protein>
<comment type="caution">
    <text evidence="3">The sequence shown here is derived from an EMBL/GenBank/DDBJ whole genome shotgun (WGS) entry which is preliminary data.</text>
</comment>
<gene>
    <name evidence="3" type="ORF">Pcinc_010606</name>
</gene>
<accession>A0AAE1G4H8</accession>
<feature type="domain" description="HAT C-terminal dimerisation" evidence="2">
    <location>
        <begin position="89"/>
        <end position="143"/>
    </location>
</feature>
<dbReference type="GO" id="GO:0046983">
    <property type="term" value="F:protein dimerization activity"/>
    <property type="evidence" value="ECO:0007669"/>
    <property type="project" value="InterPro"/>
</dbReference>
<evidence type="ECO:0000313" key="4">
    <source>
        <dbReference type="Proteomes" id="UP001286313"/>
    </source>
</evidence>
<reference evidence="3" key="1">
    <citation type="submission" date="2023-10" db="EMBL/GenBank/DDBJ databases">
        <title>Genome assemblies of two species of porcelain crab, Petrolisthes cinctipes and Petrolisthes manimaculis (Anomura: Porcellanidae).</title>
        <authorList>
            <person name="Angst P."/>
        </authorList>
    </citation>
    <scope>NUCLEOTIDE SEQUENCE</scope>
    <source>
        <strain evidence="3">PB745_01</strain>
        <tissue evidence="3">Gill</tissue>
    </source>
</reference>
<evidence type="ECO:0000256" key="1">
    <source>
        <dbReference type="SAM" id="MobiDB-lite"/>
    </source>
</evidence>
<evidence type="ECO:0000259" key="2">
    <source>
        <dbReference type="Pfam" id="PF05699"/>
    </source>
</evidence>
<dbReference type="InterPro" id="IPR008906">
    <property type="entry name" value="HATC_C_dom"/>
</dbReference>
<dbReference type="Pfam" id="PF05699">
    <property type="entry name" value="Dimer_Tnp_hAT"/>
    <property type="match status" value="1"/>
</dbReference>
<organism evidence="3 4">
    <name type="scientific">Petrolisthes cinctipes</name>
    <name type="common">Flat porcelain crab</name>
    <dbReference type="NCBI Taxonomy" id="88211"/>
    <lineage>
        <taxon>Eukaryota</taxon>
        <taxon>Metazoa</taxon>
        <taxon>Ecdysozoa</taxon>
        <taxon>Arthropoda</taxon>
        <taxon>Crustacea</taxon>
        <taxon>Multicrustacea</taxon>
        <taxon>Malacostraca</taxon>
        <taxon>Eumalacostraca</taxon>
        <taxon>Eucarida</taxon>
        <taxon>Decapoda</taxon>
        <taxon>Pleocyemata</taxon>
        <taxon>Anomura</taxon>
        <taxon>Galatheoidea</taxon>
        <taxon>Porcellanidae</taxon>
        <taxon>Petrolisthes</taxon>
    </lineage>
</organism>
<keyword evidence="4" id="KW-1185">Reference proteome</keyword>
<proteinExistence type="predicted"/>
<dbReference type="InterPro" id="IPR012337">
    <property type="entry name" value="RNaseH-like_sf"/>
</dbReference>
<evidence type="ECO:0000313" key="3">
    <source>
        <dbReference type="EMBL" id="KAK3885124.1"/>
    </source>
</evidence>
<sequence length="212" mass="24212">MNILENLKYFQPKECLSQMRKPFQRITASYTHLVCNPSVSRETCLKLELQYDKILTVQWKKEFDGGEIPNDSVKFWVAVKQYENAAGVKCFSELAQMVLNAHAIPLSNAFVERIFSHVTNIKSKVRNRLSLETMEAVLRIRSKLAGEKICCNKFKVTDKMLSLFNNSMYSARSIPEAPSTEPSTSRARFVSSATNPSDQESDDLEEILQVEF</sequence>
<dbReference type="AlphaFoldDB" id="A0AAE1G4H8"/>
<dbReference type="Proteomes" id="UP001286313">
    <property type="component" value="Unassembled WGS sequence"/>
</dbReference>
<dbReference type="SUPFAM" id="SSF53098">
    <property type="entry name" value="Ribonuclease H-like"/>
    <property type="match status" value="1"/>
</dbReference>
<feature type="region of interest" description="Disordered" evidence="1">
    <location>
        <begin position="174"/>
        <end position="204"/>
    </location>
</feature>
<name>A0AAE1G4H8_PETCI</name>
<dbReference type="EMBL" id="JAWQEG010000826">
    <property type="protein sequence ID" value="KAK3885124.1"/>
    <property type="molecule type" value="Genomic_DNA"/>
</dbReference>
<feature type="compositionally biased region" description="Polar residues" evidence="1">
    <location>
        <begin position="180"/>
        <end position="198"/>
    </location>
</feature>